<evidence type="ECO:0008006" key="4">
    <source>
        <dbReference type="Google" id="ProtNLM"/>
    </source>
</evidence>
<dbReference type="InterPro" id="IPR021373">
    <property type="entry name" value="DUF2993"/>
</dbReference>
<keyword evidence="1" id="KW-0732">Signal</keyword>
<dbReference type="RefSeq" id="WP_170131495.1">
    <property type="nucleotide sequence ID" value="NZ_QGDQ01000016.1"/>
</dbReference>
<keyword evidence="3" id="KW-1185">Reference proteome</keyword>
<accession>A0A316A610</accession>
<name>A0A316A610_9ACTN</name>
<gene>
    <name evidence="2" type="ORF">BXY45_11658</name>
</gene>
<dbReference type="Proteomes" id="UP000245469">
    <property type="component" value="Unassembled WGS sequence"/>
</dbReference>
<feature type="chain" id="PRO_5016234076" description="DUF2993 family protein" evidence="1">
    <location>
        <begin position="23"/>
        <end position="251"/>
    </location>
</feature>
<dbReference type="Pfam" id="PF11209">
    <property type="entry name" value="LmeA"/>
    <property type="match status" value="1"/>
</dbReference>
<evidence type="ECO:0000313" key="2">
    <source>
        <dbReference type="EMBL" id="PWJ52922.1"/>
    </source>
</evidence>
<reference evidence="2 3" key="1">
    <citation type="submission" date="2018-03" db="EMBL/GenBank/DDBJ databases">
        <title>Genomic Encyclopedia of Archaeal and Bacterial Type Strains, Phase II (KMG-II): from individual species to whole genera.</title>
        <authorList>
            <person name="Goeker M."/>
        </authorList>
    </citation>
    <scope>NUCLEOTIDE SEQUENCE [LARGE SCALE GENOMIC DNA]</scope>
    <source>
        <strain evidence="2 3">DSM 44889</strain>
    </source>
</reference>
<evidence type="ECO:0000256" key="1">
    <source>
        <dbReference type="SAM" id="SignalP"/>
    </source>
</evidence>
<feature type="signal peptide" evidence="1">
    <location>
        <begin position="1"/>
        <end position="22"/>
    </location>
</feature>
<dbReference type="AlphaFoldDB" id="A0A316A610"/>
<comment type="caution">
    <text evidence="2">The sequence shown here is derived from an EMBL/GenBank/DDBJ whole genome shotgun (WGS) entry which is preliminary data.</text>
</comment>
<sequence>MLRRLLLTLVVLAVLAGGAVVAAPVVDAGLRTAAEERVAAELVGSTGAAGAVDVSIRGGWFVPQAVRGQYDDVRVVARDVPAGDVVLSEVDARLTGVVLPLRQVLRGRIERVEVSRATSTALLTYSEVNAVLAQRDVPLGVPLTVSPDGDALRVTGSARVFGQQVSLSAEVDLTVDAGVDGSTVKAVPRQLDSGSALLDRLSRSVLGGLRDQLAFDVPLGPLPLSQQLTGVAVRADGLALSTTGSTIVVGS</sequence>
<organism evidence="2 3">
    <name type="scientific">Quadrisphaera granulorum</name>
    <dbReference type="NCBI Taxonomy" id="317664"/>
    <lineage>
        <taxon>Bacteria</taxon>
        <taxon>Bacillati</taxon>
        <taxon>Actinomycetota</taxon>
        <taxon>Actinomycetes</taxon>
        <taxon>Kineosporiales</taxon>
        <taxon>Kineosporiaceae</taxon>
        <taxon>Quadrisphaera</taxon>
    </lineage>
</organism>
<proteinExistence type="predicted"/>
<evidence type="ECO:0000313" key="3">
    <source>
        <dbReference type="Proteomes" id="UP000245469"/>
    </source>
</evidence>
<dbReference type="EMBL" id="QGDQ01000016">
    <property type="protein sequence ID" value="PWJ52922.1"/>
    <property type="molecule type" value="Genomic_DNA"/>
</dbReference>
<protein>
    <recommendedName>
        <fullName evidence="4">DUF2993 family protein</fullName>
    </recommendedName>
</protein>